<name>A0A210QZW2_MIZYE</name>
<protein>
    <recommendedName>
        <fullName evidence="4">N-acetylgalactosaminide beta-1,3-galactosyltransferase</fullName>
        <ecNumber evidence="4">2.4.1.122</ecNumber>
    </recommendedName>
</protein>
<dbReference type="OrthoDB" id="414175at2759"/>
<evidence type="ECO:0000256" key="9">
    <source>
        <dbReference type="ARBA" id="ARBA00022968"/>
    </source>
</evidence>
<dbReference type="Gene3D" id="3.90.550.50">
    <property type="match status" value="1"/>
</dbReference>
<evidence type="ECO:0000256" key="6">
    <source>
        <dbReference type="ARBA" id="ARBA00022679"/>
    </source>
</evidence>
<keyword evidence="14" id="KW-1185">Reference proteome</keyword>
<comment type="subcellular location">
    <subcellularLocation>
        <location evidence="1">Membrane</location>
        <topology evidence="1">Single-pass type II membrane protein</topology>
    </subcellularLocation>
</comment>
<keyword evidence="5 13" id="KW-0328">Glycosyltransferase</keyword>
<reference evidence="13 14" key="1">
    <citation type="journal article" date="2017" name="Nat. Ecol. Evol.">
        <title>Scallop genome provides insights into evolution of bilaterian karyotype and development.</title>
        <authorList>
            <person name="Wang S."/>
            <person name="Zhang J."/>
            <person name="Jiao W."/>
            <person name="Li J."/>
            <person name="Xun X."/>
            <person name="Sun Y."/>
            <person name="Guo X."/>
            <person name="Huan P."/>
            <person name="Dong B."/>
            <person name="Zhang L."/>
            <person name="Hu X."/>
            <person name="Sun X."/>
            <person name="Wang J."/>
            <person name="Zhao C."/>
            <person name="Wang Y."/>
            <person name="Wang D."/>
            <person name="Huang X."/>
            <person name="Wang R."/>
            <person name="Lv J."/>
            <person name="Li Y."/>
            <person name="Zhang Z."/>
            <person name="Liu B."/>
            <person name="Lu W."/>
            <person name="Hui Y."/>
            <person name="Liang J."/>
            <person name="Zhou Z."/>
            <person name="Hou R."/>
            <person name="Li X."/>
            <person name="Liu Y."/>
            <person name="Li H."/>
            <person name="Ning X."/>
            <person name="Lin Y."/>
            <person name="Zhao L."/>
            <person name="Xing Q."/>
            <person name="Dou J."/>
            <person name="Li Y."/>
            <person name="Mao J."/>
            <person name="Guo H."/>
            <person name="Dou H."/>
            <person name="Li T."/>
            <person name="Mu C."/>
            <person name="Jiang W."/>
            <person name="Fu Q."/>
            <person name="Fu X."/>
            <person name="Miao Y."/>
            <person name="Liu J."/>
            <person name="Yu Q."/>
            <person name="Li R."/>
            <person name="Liao H."/>
            <person name="Li X."/>
            <person name="Kong Y."/>
            <person name="Jiang Z."/>
            <person name="Chourrout D."/>
            <person name="Li R."/>
            <person name="Bao Z."/>
        </authorList>
    </citation>
    <scope>NUCLEOTIDE SEQUENCE [LARGE SCALE GENOMIC DNA]</scope>
    <source>
        <strain evidence="13 14">PY_sf001</strain>
    </source>
</reference>
<dbReference type="GO" id="GO:0016020">
    <property type="term" value="C:membrane"/>
    <property type="evidence" value="ECO:0007669"/>
    <property type="project" value="UniProtKB-SubCell"/>
</dbReference>
<evidence type="ECO:0000256" key="3">
    <source>
        <dbReference type="ARBA" id="ARBA00006462"/>
    </source>
</evidence>
<dbReference type="Pfam" id="PF02434">
    <property type="entry name" value="Fringe"/>
    <property type="match status" value="1"/>
</dbReference>
<dbReference type="STRING" id="6573.A0A210QZW2"/>
<organism evidence="13 14">
    <name type="scientific">Mizuhopecten yessoensis</name>
    <name type="common">Japanese scallop</name>
    <name type="synonym">Patinopecten yessoensis</name>
    <dbReference type="NCBI Taxonomy" id="6573"/>
    <lineage>
        <taxon>Eukaryota</taxon>
        <taxon>Metazoa</taxon>
        <taxon>Spiralia</taxon>
        <taxon>Lophotrochozoa</taxon>
        <taxon>Mollusca</taxon>
        <taxon>Bivalvia</taxon>
        <taxon>Autobranchia</taxon>
        <taxon>Pteriomorphia</taxon>
        <taxon>Pectinida</taxon>
        <taxon>Pectinoidea</taxon>
        <taxon>Pectinidae</taxon>
        <taxon>Mizuhopecten</taxon>
    </lineage>
</organism>
<dbReference type="GO" id="GO:0000166">
    <property type="term" value="F:nucleotide binding"/>
    <property type="evidence" value="ECO:0007669"/>
    <property type="project" value="UniProtKB-KW"/>
</dbReference>
<evidence type="ECO:0000256" key="11">
    <source>
        <dbReference type="ARBA" id="ARBA00023136"/>
    </source>
</evidence>
<dbReference type="EC" id="2.4.1.122" evidence="4"/>
<comment type="similarity">
    <text evidence="3">Belongs to the glycosyltransferase 31 family. Beta3-Gal-T subfamily.</text>
</comment>
<evidence type="ECO:0000256" key="4">
    <source>
        <dbReference type="ARBA" id="ARBA00012557"/>
    </source>
</evidence>
<keyword evidence="10" id="KW-1133">Transmembrane helix</keyword>
<dbReference type="PANTHER" id="PTHR23033:SF14">
    <property type="entry name" value="GLYCOPROTEIN-N-ACETYLGALACTOSAMINE 3-BETA-GALACTOSYLTRANSFERASE 1-RELATED"/>
    <property type="match status" value="1"/>
</dbReference>
<evidence type="ECO:0000259" key="12">
    <source>
        <dbReference type="Pfam" id="PF02434"/>
    </source>
</evidence>
<dbReference type="InterPro" id="IPR026050">
    <property type="entry name" value="C1GALT1/C1GALT1_chp1"/>
</dbReference>
<proteinExistence type="inferred from homology"/>
<gene>
    <name evidence="13" type="ORF">KP79_PYT19769</name>
</gene>
<evidence type="ECO:0000256" key="1">
    <source>
        <dbReference type="ARBA" id="ARBA00004606"/>
    </source>
</evidence>
<dbReference type="PANTHER" id="PTHR23033">
    <property type="entry name" value="BETA1,3-GALACTOSYLTRANSFERASE"/>
    <property type="match status" value="1"/>
</dbReference>
<dbReference type="InterPro" id="IPR003378">
    <property type="entry name" value="Fringe-like_glycosylTrfase"/>
</dbReference>
<dbReference type="GO" id="GO:0016263">
    <property type="term" value="F:glycoprotein-N-acetylgalactosamine 3-beta-galactosyltransferase activity"/>
    <property type="evidence" value="ECO:0007669"/>
    <property type="project" value="UniProtKB-EC"/>
</dbReference>
<sequence length="243" mass="28179">MTSPLTVVSKATHVQNTWGKRCNKILFMGSNGTQVKAKHLPVVELPVKEGREYLWQKTKEAFLHIYSSDLNNYDWFLKADDDTYVIVENLRHFLRDKDQNEAIYFGRRFKPFVKQGFMSGGAGYVLSRQAVRSLVQYGNSTTSYLNSICEPTTFIGEDVQLGHCLEMVGVKAGDTRDSEGKERFFPLRPEDHIVRGNIPKNSWYWSHIYYPHLQGCSRTAISFHYITPNMMYAMDYFVYNLTR</sequence>
<dbReference type="Proteomes" id="UP000242188">
    <property type="component" value="Unassembled WGS sequence"/>
</dbReference>
<evidence type="ECO:0000256" key="7">
    <source>
        <dbReference type="ARBA" id="ARBA00022692"/>
    </source>
</evidence>
<accession>A0A210QZW2</accession>
<keyword evidence="8" id="KW-0547">Nucleotide-binding</keyword>
<keyword evidence="11" id="KW-0472">Membrane</keyword>
<comment type="caution">
    <text evidence="13">The sequence shown here is derived from an EMBL/GenBank/DDBJ whole genome shotgun (WGS) entry which is preliminary data.</text>
</comment>
<dbReference type="EMBL" id="NEDP02001107">
    <property type="protein sequence ID" value="OWF54303.1"/>
    <property type="molecule type" value="Genomic_DNA"/>
</dbReference>
<evidence type="ECO:0000256" key="2">
    <source>
        <dbReference type="ARBA" id="ARBA00004922"/>
    </source>
</evidence>
<evidence type="ECO:0000256" key="10">
    <source>
        <dbReference type="ARBA" id="ARBA00022989"/>
    </source>
</evidence>
<keyword evidence="7" id="KW-0812">Transmembrane</keyword>
<dbReference type="UniPathway" id="UPA00378"/>
<evidence type="ECO:0000256" key="5">
    <source>
        <dbReference type="ARBA" id="ARBA00022676"/>
    </source>
</evidence>
<dbReference type="AlphaFoldDB" id="A0A210QZW2"/>
<feature type="domain" description="Fringe-like glycosyltransferase" evidence="12">
    <location>
        <begin position="14"/>
        <end position="171"/>
    </location>
</feature>
<evidence type="ECO:0000313" key="13">
    <source>
        <dbReference type="EMBL" id="OWF54303.1"/>
    </source>
</evidence>
<keyword evidence="9" id="KW-0735">Signal-anchor</keyword>
<evidence type="ECO:0000256" key="8">
    <source>
        <dbReference type="ARBA" id="ARBA00022741"/>
    </source>
</evidence>
<evidence type="ECO:0000313" key="14">
    <source>
        <dbReference type="Proteomes" id="UP000242188"/>
    </source>
</evidence>
<comment type="pathway">
    <text evidence="2">Protein modification; protein glycosylation.</text>
</comment>
<keyword evidence="6 13" id="KW-0808">Transferase</keyword>